<dbReference type="PANTHER" id="PTHR12151:SF25">
    <property type="entry name" value="LINALOOL DEHYDRATASE_ISOMERASE DOMAIN-CONTAINING PROTEIN"/>
    <property type="match status" value="1"/>
</dbReference>
<dbReference type="PROSITE" id="PS51352">
    <property type="entry name" value="THIOREDOXIN_2"/>
    <property type="match status" value="1"/>
</dbReference>
<sequence>MIKKTLLSSVLALALLHSVPALAQEQSQAKPSVIYKITGRLPDLKFSLNGAQDKTITENDVKGKVVLLFFGYASCPDICPTTMAQLSAVKSMLGEHANNIQIIFLSVDPHRDTPEVLQAYVDAFDNGAIGLTGTEKQIADIARRYRVAYQIEKPQPGSDPNNYEVMHARGIYIFDANGKVQFLASDSEEPEMIIDKIRDILPSSS</sequence>
<comment type="caution">
    <text evidence="7">The sequence shown here is derived from an EMBL/GenBank/DDBJ whole genome shotgun (WGS) entry which is preliminary data.</text>
</comment>
<evidence type="ECO:0000256" key="2">
    <source>
        <dbReference type="ARBA" id="ARBA00023008"/>
    </source>
</evidence>
<accession>A0A918JH40</accession>
<organism evidence="7 8">
    <name type="scientific">Advenella faeciporci</name>
    <dbReference type="NCBI Taxonomy" id="797535"/>
    <lineage>
        <taxon>Bacteria</taxon>
        <taxon>Pseudomonadati</taxon>
        <taxon>Pseudomonadota</taxon>
        <taxon>Betaproteobacteria</taxon>
        <taxon>Burkholderiales</taxon>
        <taxon>Alcaligenaceae</taxon>
    </lineage>
</organism>
<proteinExistence type="inferred from homology"/>
<dbReference type="AlphaFoldDB" id="A0A918JH40"/>
<feature type="disulfide bond" description="Redox-active" evidence="4">
    <location>
        <begin position="75"/>
        <end position="79"/>
    </location>
</feature>
<evidence type="ECO:0000256" key="1">
    <source>
        <dbReference type="ARBA" id="ARBA00010996"/>
    </source>
</evidence>
<dbReference type="InterPro" id="IPR013766">
    <property type="entry name" value="Thioredoxin_domain"/>
</dbReference>
<feature type="chain" id="PRO_5037931022" evidence="5">
    <location>
        <begin position="24"/>
        <end position="205"/>
    </location>
</feature>
<dbReference type="Pfam" id="PF02630">
    <property type="entry name" value="SCO1-SenC"/>
    <property type="match status" value="1"/>
</dbReference>
<keyword evidence="4" id="KW-1015">Disulfide bond</keyword>
<evidence type="ECO:0000256" key="3">
    <source>
        <dbReference type="PIRSR" id="PIRSR603782-1"/>
    </source>
</evidence>
<reference evidence="7" key="2">
    <citation type="submission" date="2020-09" db="EMBL/GenBank/DDBJ databases">
        <authorList>
            <person name="Sun Q."/>
            <person name="Kim S."/>
        </authorList>
    </citation>
    <scope>NUCLEOTIDE SEQUENCE</scope>
    <source>
        <strain evidence="7">KCTC 23732</strain>
    </source>
</reference>
<dbReference type="GO" id="GO:0046872">
    <property type="term" value="F:metal ion binding"/>
    <property type="evidence" value="ECO:0007669"/>
    <property type="project" value="UniProtKB-KW"/>
</dbReference>
<dbReference type="InterPro" id="IPR036249">
    <property type="entry name" value="Thioredoxin-like_sf"/>
</dbReference>
<dbReference type="PANTHER" id="PTHR12151">
    <property type="entry name" value="ELECTRON TRANSPORT PROTIN SCO1/SENC FAMILY MEMBER"/>
    <property type="match status" value="1"/>
</dbReference>
<comment type="similarity">
    <text evidence="1">Belongs to the SCO1/2 family.</text>
</comment>
<keyword evidence="5" id="KW-0732">Signal</keyword>
<feature type="domain" description="Thioredoxin" evidence="6">
    <location>
        <begin position="13"/>
        <end position="202"/>
    </location>
</feature>
<dbReference type="FunFam" id="3.40.30.10:FF:000013">
    <property type="entry name" value="Blast:Protein SCO1 homolog, mitochondrial"/>
    <property type="match status" value="1"/>
</dbReference>
<evidence type="ECO:0000256" key="5">
    <source>
        <dbReference type="SAM" id="SignalP"/>
    </source>
</evidence>
<reference evidence="7" key="1">
    <citation type="journal article" date="2014" name="Int. J. Syst. Evol. Microbiol.">
        <title>Complete genome sequence of Corynebacterium casei LMG S-19264T (=DSM 44701T), isolated from a smear-ripened cheese.</title>
        <authorList>
            <consortium name="US DOE Joint Genome Institute (JGI-PGF)"/>
            <person name="Walter F."/>
            <person name="Albersmeier A."/>
            <person name="Kalinowski J."/>
            <person name="Ruckert C."/>
        </authorList>
    </citation>
    <scope>NUCLEOTIDE SEQUENCE</scope>
    <source>
        <strain evidence="7">KCTC 23732</strain>
    </source>
</reference>
<feature type="binding site" evidence="3">
    <location>
        <position position="75"/>
    </location>
    <ligand>
        <name>Cu cation</name>
        <dbReference type="ChEBI" id="CHEBI:23378"/>
    </ligand>
</feature>
<evidence type="ECO:0000256" key="4">
    <source>
        <dbReference type="PIRSR" id="PIRSR603782-2"/>
    </source>
</evidence>
<protein>
    <submittedName>
        <fullName evidence="7">Electron transporter</fullName>
    </submittedName>
</protein>
<dbReference type="RefSeq" id="WP_189383893.1">
    <property type="nucleotide sequence ID" value="NZ_BAABFY010000057.1"/>
</dbReference>
<evidence type="ECO:0000313" key="8">
    <source>
        <dbReference type="Proteomes" id="UP000608345"/>
    </source>
</evidence>
<dbReference type="CDD" id="cd02968">
    <property type="entry name" value="SCO"/>
    <property type="match status" value="1"/>
</dbReference>
<name>A0A918JH40_9BURK</name>
<feature type="signal peptide" evidence="5">
    <location>
        <begin position="1"/>
        <end position="23"/>
    </location>
</feature>
<gene>
    <name evidence="7" type="ORF">GCM10011450_05300</name>
</gene>
<dbReference type="SUPFAM" id="SSF52833">
    <property type="entry name" value="Thioredoxin-like"/>
    <property type="match status" value="1"/>
</dbReference>
<dbReference type="Gene3D" id="3.40.30.10">
    <property type="entry name" value="Glutaredoxin"/>
    <property type="match status" value="1"/>
</dbReference>
<keyword evidence="2 3" id="KW-0186">Copper</keyword>
<feature type="binding site" evidence="3">
    <location>
        <position position="79"/>
    </location>
    <ligand>
        <name>Cu cation</name>
        <dbReference type="ChEBI" id="CHEBI:23378"/>
    </ligand>
</feature>
<keyword evidence="3" id="KW-0479">Metal-binding</keyword>
<dbReference type="EMBL" id="BMYS01000002">
    <property type="protein sequence ID" value="GGW78356.1"/>
    <property type="molecule type" value="Genomic_DNA"/>
</dbReference>
<dbReference type="InterPro" id="IPR003782">
    <property type="entry name" value="SCO1/SenC"/>
</dbReference>
<keyword evidence="8" id="KW-1185">Reference proteome</keyword>
<evidence type="ECO:0000313" key="7">
    <source>
        <dbReference type="EMBL" id="GGW78356.1"/>
    </source>
</evidence>
<dbReference type="Proteomes" id="UP000608345">
    <property type="component" value="Unassembled WGS sequence"/>
</dbReference>
<feature type="binding site" evidence="3">
    <location>
        <position position="167"/>
    </location>
    <ligand>
        <name>Cu cation</name>
        <dbReference type="ChEBI" id="CHEBI:23378"/>
    </ligand>
</feature>
<evidence type="ECO:0000259" key="6">
    <source>
        <dbReference type="PROSITE" id="PS51352"/>
    </source>
</evidence>